<evidence type="ECO:0000256" key="6">
    <source>
        <dbReference type="PROSITE-ProRule" id="PRU00169"/>
    </source>
</evidence>
<gene>
    <name evidence="9" type="ORF">A6770_22310</name>
</gene>
<sequence>MLDFSTASILLVDDNPTNLSVLRQALKELGLNVRIATNGEEALEQVQRKLPDLILLDVQMPGIDGFETCRQLKSNLLTQDIPVIFMTAHSNTESKVKGLSVGAVDYVTKPFEQEEVLARVKVHLQLRYLTCALQQTNETLEERVKQRTDALQKAQVQLVQQEKMSALGQLVAGVAHEINNPIGYIAGNLHQAELAVNDVLGHLRLYQAIFPDAGHAIEENAKNIDLEYLLSDLPNMISSMKVGCDRIKNISTSLRTFSRADKDSKVLCNIHDGIDSTLLILKHRLKANEQHPDIEVITEYTELPLVECFPSQLNQVFMNILANAIDALEESNAGRSFEDIQAHPNQIRIQTQLSPDCQWVVIRIADNGIGISEEVKQHIFDQLFTTKAVGKGTGLGLAIAQQIVVEKHGGAIEVNSLPGPGTEFIINLSLKSAT</sequence>
<keyword evidence="4 9" id="KW-0808">Transferase</keyword>
<keyword evidence="10" id="KW-1185">Reference proteome</keyword>
<dbReference type="Gene3D" id="1.10.287.130">
    <property type="match status" value="1"/>
</dbReference>
<dbReference type="Gene3D" id="3.40.50.2300">
    <property type="match status" value="1"/>
</dbReference>
<reference evidence="9" key="1">
    <citation type="submission" date="2016-04" db="EMBL/GenBank/DDBJ databases">
        <authorList>
            <person name="Tabuchi Yagui T.R."/>
        </authorList>
    </citation>
    <scope>NUCLEOTIDE SEQUENCE [LARGE SCALE GENOMIC DNA]</scope>
    <source>
        <strain evidence="9">NIES-26</strain>
    </source>
</reference>
<comment type="caution">
    <text evidence="9">The sequence shown here is derived from an EMBL/GenBank/DDBJ whole genome shotgun (WGS) entry which is preliminary data.</text>
</comment>
<evidence type="ECO:0000256" key="2">
    <source>
        <dbReference type="ARBA" id="ARBA00012438"/>
    </source>
</evidence>
<dbReference type="SUPFAM" id="SSF47384">
    <property type="entry name" value="Homodimeric domain of signal transducing histidine kinase"/>
    <property type="match status" value="1"/>
</dbReference>
<dbReference type="PANTHER" id="PTHR43547:SF2">
    <property type="entry name" value="HYBRID SIGNAL TRANSDUCTION HISTIDINE KINASE C"/>
    <property type="match status" value="1"/>
</dbReference>
<dbReference type="InterPro" id="IPR003661">
    <property type="entry name" value="HisK_dim/P_dom"/>
</dbReference>
<evidence type="ECO:0000256" key="3">
    <source>
        <dbReference type="ARBA" id="ARBA00022553"/>
    </source>
</evidence>
<evidence type="ECO:0000313" key="9">
    <source>
        <dbReference type="EMBL" id="RCJ29464.1"/>
    </source>
</evidence>
<keyword evidence="5" id="KW-0902">Two-component regulatory system</keyword>
<accession>A0A367R1N8</accession>
<dbReference type="InterPro" id="IPR036890">
    <property type="entry name" value="HATPase_C_sf"/>
</dbReference>
<dbReference type="InterPro" id="IPR004358">
    <property type="entry name" value="Sig_transdc_His_kin-like_C"/>
</dbReference>
<keyword evidence="4 9" id="KW-0418">Kinase</keyword>
<dbReference type="PANTHER" id="PTHR43547">
    <property type="entry name" value="TWO-COMPONENT HISTIDINE KINASE"/>
    <property type="match status" value="1"/>
</dbReference>
<name>A0A367R1N8_9NOSO</name>
<dbReference type="Proteomes" id="UP000252107">
    <property type="component" value="Unassembled WGS sequence"/>
</dbReference>
<dbReference type="SUPFAM" id="SSF55874">
    <property type="entry name" value="ATPase domain of HSP90 chaperone/DNA topoisomerase II/histidine kinase"/>
    <property type="match status" value="1"/>
</dbReference>
<evidence type="ECO:0000313" key="10">
    <source>
        <dbReference type="Proteomes" id="UP000252107"/>
    </source>
</evidence>
<dbReference type="AlphaFoldDB" id="A0A367R1N8"/>
<evidence type="ECO:0000256" key="4">
    <source>
        <dbReference type="ARBA" id="ARBA00022777"/>
    </source>
</evidence>
<dbReference type="InterPro" id="IPR003594">
    <property type="entry name" value="HATPase_dom"/>
</dbReference>
<dbReference type="SMART" id="SM00387">
    <property type="entry name" value="HATPase_c"/>
    <property type="match status" value="1"/>
</dbReference>
<feature type="domain" description="Histidine kinase" evidence="7">
    <location>
        <begin position="173"/>
        <end position="432"/>
    </location>
</feature>
<keyword evidence="3 6" id="KW-0597">Phosphoprotein</keyword>
<organism evidence="9 10">
    <name type="scientific">Nostoc minutum NIES-26</name>
    <dbReference type="NCBI Taxonomy" id="1844469"/>
    <lineage>
        <taxon>Bacteria</taxon>
        <taxon>Bacillati</taxon>
        <taxon>Cyanobacteriota</taxon>
        <taxon>Cyanophyceae</taxon>
        <taxon>Nostocales</taxon>
        <taxon>Nostocaceae</taxon>
        <taxon>Nostoc</taxon>
    </lineage>
</organism>
<proteinExistence type="predicted"/>
<feature type="domain" description="Response regulatory" evidence="8">
    <location>
        <begin position="8"/>
        <end position="124"/>
    </location>
</feature>
<dbReference type="InterPro" id="IPR001789">
    <property type="entry name" value="Sig_transdc_resp-reg_receiver"/>
</dbReference>
<evidence type="ECO:0000256" key="5">
    <source>
        <dbReference type="ARBA" id="ARBA00023012"/>
    </source>
</evidence>
<dbReference type="PRINTS" id="PR00344">
    <property type="entry name" value="BCTRLSENSOR"/>
</dbReference>
<feature type="modified residue" description="4-aspartylphosphate" evidence="6">
    <location>
        <position position="57"/>
    </location>
</feature>
<comment type="catalytic activity">
    <reaction evidence="1">
        <text>ATP + protein L-histidine = ADP + protein N-phospho-L-histidine.</text>
        <dbReference type="EC" id="2.7.13.3"/>
    </reaction>
</comment>
<dbReference type="InterPro" id="IPR005467">
    <property type="entry name" value="His_kinase_dom"/>
</dbReference>
<dbReference type="SMART" id="SM00448">
    <property type="entry name" value="REC"/>
    <property type="match status" value="1"/>
</dbReference>
<dbReference type="InterPro" id="IPR036097">
    <property type="entry name" value="HisK_dim/P_sf"/>
</dbReference>
<dbReference type="EC" id="2.7.13.3" evidence="2"/>
<dbReference type="SUPFAM" id="SSF52172">
    <property type="entry name" value="CheY-like"/>
    <property type="match status" value="1"/>
</dbReference>
<dbReference type="CDD" id="cd19920">
    <property type="entry name" value="REC_PA4781-like"/>
    <property type="match status" value="1"/>
</dbReference>
<dbReference type="GO" id="GO:0000155">
    <property type="term" value="F:phosphorelay sensor kinase activity"/>
    <property type="evidence" value="ECO:0007669"/>
    <property type="project" value="InterPro"/>
</dbReference>
<evidence type="ECO:0000259" key="8">
    <source>
        <dbReference type="PROSITE" id="PS50110"/>
    </source>
</evidence>
<dbReference type="Pfam" id="PF00072">
    <property type="entry name" value="Response_reg"/>
    <property type="match status" value="1"/>
</dbReference>
<dbReference type="PROSITE" id="PS50110">
    <property type="entry name" value="RESPONSE_REGULATORY"/>
    <property type="match status" value="1"/>
</dbReference>
<dbReference type="Pfam" id="PF02518">
    <property type="entry name" value="HATPase_c"/>
    <property type="match status" value="1"/>
</dbReference>
<evidence type="ECO:0000256" key="1">
    <source>
        <dbReference type="ARBA" id="ARBA00000085"/>
    </source>
</evidence>
<dbReference type="CDD" id="cd00082">
    <property type="entry name" value="HisKA"/>
    <property type="match status" value="1"/>
</dbReference>
<dbReference type="PROSITE" id="PS50109">
    <property type="entry name" value="HIS_KIN"/>
    <property type="match status" value="1"/>
</dbReference>
<evidence type="ECO:0000259" key="7">
    <source>
        <dbReference type="PROSITE" id="PS50109"/>
    </source>
</evidence>
<dbReference type="Gene3D" id="3.30.565.10">
    <property type="entry name" value="Histidine kinase-like ATPase, C-terminal domain"/>
    <property type="match status" value="1"/>
</dbReference>
<dbReference type="EMBL" id="LXQD01000293">
    <property type="protein sequence ID" value="RCJ29464.1"/>
    <property type="molecule type" value="Genomic_DNA"/>
</dbReference>
<protein>
    <recommendedName>
        <fullName evidence="2">histidine kinase</fullName>
        <ecNumber evidence="2">2.7.13.3</ecNumber>
    </recommendedName>
</protein>
<dbReference type="InterPro" id="IPR011006">
    <property type="entry name" value="CheY-like_superfamily"/>
</dbReference>